<protein>
    <recommendedName>
        <fullName evidence="4">Chromosome partitioning protein ParB</fullName>
    </recommendedName>
</protein>
<dbReference type="STRING" id="1262585.BJI46_02365"/>
<dbReference type="InterPro" id="IPR036086">
    <property type="entry name" value="ParB/Sulfiredoxin_sf"/>
</dbReference>
<feature type="signal peptide" evidence="1">
    <location>
        <begin position="1"/>
        <end position="21"/>
    </location>
</feature>
<dbReference type="Proteomes" id="UP000185895">
    <property type="component" value="Unassembled WGS sequence"/>
</dbReference>
<reference evidence="2 3" key="1">
    <citation type="submission" date="2016-09" db="EMBL/GenBank/DDBJ databases">
        <authorList>
            <person name="Capua I."/>
            <person name="De Benedictis P."/>
            <person name="Joannis T."/>
            <person name="Lombin L.H."/>
            <person name="Cattoli G."/>
        </authorList>
    </citation>
    <scope>NUCLEOTIDE SEQUENCE [LARGE SCALE GENOMIC DNA]</scope>
    <source>
        <strain evidence="2 3">ANC 4671</strain>
    </source>
</reference>
<evidence type="ECO:0000256" key="1">
    <source>
        <dbReference type="SAM" id="SignalP"/>
    </source>
</evidence>
<dbReference type="Pfam" id="PF08857">
    <property type="entry name" value="ParBc_2"/>
    <property type="match status" value="1"/>
</dbReference>
<dbReference type="SUPFAM" id="SSF110849">
    <property type="entry name" value="ParB/Sulfiredoxin"/>
    <property type="match status" value="1"/>
</dbReference>
<keyword evidence="3" id="KW-1185">Reference proteome</keyword>
<keyword evidence="1" id="KW-0732">Signal</keyword>
<evidence type="ECO:0008006" key="4">
    <source>
        <dbReference type="Google" id="ProtNLM"/>
    </source>
</evidence>
<evidence type="ECO:0000313" key="3">
    <source>
        <dbReference type="Proteomes" id="UP000185895"/>
    </source>
</evidence>
<dbReference type="RefSeq" id="WP_070069823.1">
    <property type="nucleotide sequence ID" value="NZ_MKKK01000023.1"/>
</dbReference>
<comment type="caution">
    <text evidence="2">The sequence shown here is derived from an EMBL/GenBank/DDBJ whole genome shotgun (WGS) entry which is preliminary data.</text>
</comment>
<accession>A0A1E7R8Y8</accession>
<dbReference type="InterPro" id="IPR014956">
    <property type="entry name" value="ParBc_2"/>
</dbReference>
<dbReference type="CDD" id="cd16390">
    <property type="entry name" value="ParB_N_Srx_like"/>
    <property type="match status" value="1"/>
</dbReference>
<dbReference type="AlphaFoldDB" id="A0A1E7R8Y8"/>
<organism evidence="2 3">
    <name type="scientific">Acinetobacter qingfengensis</name>
    <dbReference type="NCBI Taxonomy" id="1262585"/>
    <lineage>
        <taxon>Bacteria</taxon>
        <taxon>Pseudomonadati</taxon>
        <taxon>Pseudomonadota</taxon>
        <taxon>Gammaproteobacteria</taxon>
        <taxon>Moraxellales</taxon>
        <taxon>Moraxellaceae</taxon>
        <taxon>Acinetobacter</taxon>
    </lineage>
</organism>
<dbReference type="EMBL" id="MKKK01000023">
    <property type="protein sequence ID" value="OEY95788.1"/>
    <property type="molecule type" value="Genomic_DNA"/>
</dbReference>
<feature type="chain" id="PRO_5009201435" description="Chromosome partitioning protein ParB" evidence="1">
    <location>
        <begin position="22"/>
        <end position="303"/>
    </location>
</feature>
<dbReference type="Gene3D" id="3.90.1530.10">
    <property type="entry name" value="Conserved hypothetical protein from pyrococcus furiosus pfu- 392566-001, ParB domain"/>
    <property type="match status" value="1"/>
</dbReference>
<proteinExistence type="predicted"/>
<sequence>MRFIYGCVGLALMVSSPLSTAKNQINSVPLGIIQVNLADLHPTQPAVGDRQISYKVQRYHYEPKKMFDDYCEATGAVAVKSFNRQSTLRNLQSFQCQENFGTQPNAMKTVVKAPDGQFYLTDGHHFVSQIMKVSGADTPLFVYLTHDYSQLKDMTTFAEEMQKQQLVWLNYQNQTVKFSELPEHVTVDDLKNDEYRSLMYFLREVAFKKPNQAAPFYEFYLAEWISKKVPLSTLNLSNKIDYAVALKNIGKAMIQSPSDEVVAVIHGKKYTVRDMGIYQKFNENEYKKLFAPTGKVTYAFSEK</sequence>
<name>A0A1E7R8Y8_9GAMM</name>
<evidence type="ECO:0000313" key="2">
    <source>
        <dbReference type="EMBL" id="OEY95788.1"/>
    </source>
</evidence>
<gene>
    <name evidence="2" type="ORF">BJI46_02365</name>
</gene>